<dbReference type="InterPro" id="IPR050639">
    <property type="entry name" value="SSR_resolvase"/>
</dbReference>
<evidence type="ECO:0000259" key="1">
    <source>
        <dbReference type="PROSITE" id="PS51737"/>
    </source>
</evidence>
<dbReference type="Proteomes" id="UP000616779">
    <property type="component" value="Unassembled WGS sequence"/>
</dbReference>
<dbReference type="PANTHER" id="PTHR30461:SF23">
    <property type="entry name" value="DNA RECOMBINASE-RELATED"/>
    <property type="match status" value="1"/>
</dbReference>
<protein>
    <recommendedName>
        <fullName evidence="1">Recombinase domain-containing protein</fullName>
    </recommendedName>
</protein>
<reference evidence="2 3" key="1">
    <citation type="submission" date="2019-10" db="EMBL/GenBank/DDBJ databases">
        <title>Description of Paenibacillus terrestris sp. nov.</title>
        <authorList>
            <person name="Carlier A."/>
            <person name="Qi S."/>
        </authorList>
    </citation>
    <scope>NUCLEOTIDE SEQUENCE [LARGE SCALE GENOMIC DNA]</scope>
    <source>
        <strain evidence="2 3">LMG 31458</strain>
    </source>
</reference>
<evidence type="ECO:0000313" key="3">
    <source>
        <dbReference type="Proteomes" id="UP000616779"/>
    </source>
</evidence>
<dbReference type="Pfam" id="PF07508">
    <property type="entry name" value="Recombinase"/>
    <property type="match status" value="1"/>
</dbReference>
<dbReference type="InterPro" id="IPR038109">
    <property type="entry name" value="DNA_bind_recomb_sf"/>
</dbReference>
<name>A0ABX1XY08_9BACL</name>
<dbReference type="RefSeq" id="WP_171644862.1">
    <property type="nucleotide sequence ID" value="NZ_WHOA01000125.1"/>
</dbReference>
<proteinExistence type="predicted"/>
<feature type="domain" description="Recombinase" evidence="1">
    <location>
        <begin position="160"/>
        <end position="284"/>
    </location>
</feature>
<dbReference type="Gene3D" id="3.90.1750.20">
    <property type="entry name" value="Putative Large Serine Recombinase, Chain B, Domain 2"/>
    <property type="match status" value="1"/>
</dbReference>
<dbReference type="Gene3D" id="3.40.50.1390">
    <property type="entry name" value="Resolvase, N-terminal catalytic domain"/>
    <property type="match status" value="1"/>
</dbReference>
<dbReference type="Pfam" id="PF00239">
    <property type="entry name" value="Resolvase"/>
    <property type="match status" value="1"/>
</dbReference>
<dbReference type="PANTHER" id="PTHR30461">
    <property type="entry name" value="DNA-INVERTASE FROM LAMBDOID PROPHAGE"/>
    <property type="match status" value="1"/>
</dbReference>
<organism evidence="2 3">
    <name type="scientific">Paenibacillus phytorum</name>
    <dbReference type="NCBI Taxonomy" id="2654977"/>
    <lineage>
        <taxon>Bacteria</taxon>
        <taxon>Bacillati</taxon>
        <taxon>Bacillota</taxon>
        <taxon>Bacilli</taxon>
        <taxon>Bacillales</taxon>
        <taxon>Paenibacillaceae</taxon>
        <taxon>Paenibacillus</taxon>
    </lineage>
</organism>
<evidence type="ECO:0000313" key="2">
    <source>
        <dbReference type="EMBL" id="NOU73452.1"/>
    </source>
</evidence>
<dbReference type="SUPFAM" id="SSF53041">
    <property type="entry name" value="Resolvase-like"/>
    <property type="match status" value="1"/>
</dbReference>
<dbReference type="SMART" id="SM00857">
    <property type="entry name" value="Resolvase"/>
    <property type="match status" value="1"/>
</dbReference>
<dbReference type="PROSITE" id="PS51737">
    <property type="entry name" value="RECOMBINASE_DNA_BIND"/>
    <property type="match status" value="1"/>
</dbReference>
<gene>
    <name evidence="2" type="ORF">GC098_18840</name>
</gene>
<sequence>MLTVAYYRNSIDEDKQKTSLDTQQNLAYETAKNSRLVIDREYADPKTSARKTEISQRVQFFALLDEIKRGNVKNLLVMRRDRLARNYGQHMAIYRIFKNHNLNVIFTSAELPMNYSASGELVESMLGAANQNEAIKIVSGLSQGRMTVANQDKNPGGRYPYGCVKKDVDNKDVKNKEETDSYKVVKEEMEQVQLMYKLYASDECKSVSDVVRKMFELGMSNRKSKPWEDQAIRNILSNPAYKGKRHFNFKFINGDVWSNNPELNCVGEELWNLVNKKLESSSRPRKKLDEIEINFLLKDFVFCALCKERIKTTKALVNNEICGIYRCKHLKVEKNQFESLLINHLNHHLNHIFEDHWKKLLTYSMQSKIASIEKWIKNLEDQMRRSNDHVSEFTVRWINGVLSELELEELLENLEGVKELQVFIESRRKELNKNLELLEKYKDEKREDWFVKLSLDMDSKQLIPLLKETVSQIVFLENGIRFEFKHPYIKEYTEILNESNNS</sequence>
<dbReference type="EMBL" id="WHOA01000125">
    <property type="protein sequence ID" value="NOU73452.1"/>
    <property type="molecule type" value="Genomic_DNA"/>
</dbReference>
<dbReference type="InterPro" id="IPR011109">
    <property type="entry name" value="DNA_bind_recombinase_dom"/>
</dbReference>
<dbReference type="InterPro" id="IPR006119">
    <property type="entry name" value="Resolv_N"/>
</dbReference>
<dbReference type="InterPro" id="IPR036162">
    <property type="entry name" value="Resolvase-like_N_sf"/>
</dbReference>
<keyword evidence="3" id="KW-1185">Reference proteome</keyword>
<accession>A0ABX1XY08</accession>
<comment type="caution">
    <text evidence="2">The sequence shown here is derived from an EMBL/GenBank/DDBJ whole genome shotgun (WGS) entry which is preliminary data.</text>
</comment>
<dbReference type="CDD" id="cd00338">
    <property type="entry name" value="Ser_Recombinase"/>
    <property type="match status" value="1"/>
</dbReference>